<evidence type="ECO:0000256" key="1">
    <source>
        <dbReference type="ARBA" id="ARBA00023002"/>
    </source>
</evidence>
<evidence type="ECO:0000259" key="2">
    <source>
        <dbReference type="SMART" id="SM00822"/>
    </source>
</evidence>
<name>A0AA97FHZ8_9MICO</name>
<dbReference type="PANTHER" id="PTHR43157:SF31">
    <property type="entry name" value="PHOSPHATIDYLINOSITOL-GLYCAN BIOSYNTHESIS CLASS F PROTEIN"/>
    <property type="match status" value="1"/>
</dbReference>
<dbReference type="PANTHER" id="PTHR43157">
    <property type="entry name" value="PHOSPHATIDYLINOSITOL-GLYCAN BIOSYNTHESIS CLASS F PROTEIN-RELATED"/>
    <property type="match status" value="1"/>
</dbReference>
<dbReference type="AlphaFoldDB" id="A0AA97FHZ8"/>
<protein>
    <submittedName>
        <fullName evidence="3">SDR family NAD(P)-dependent oxidoreductase</fullName>
    </submittedName>
</protein>
<sequence length="274" mass="29950">MRTIVITGASDGIGAAAADLLAGGDDRLILVGRSPAKTKAVAERVGAEHRIADFERLDEVRDLAAALLASCERIDVLANNAGGIFSGPTRTVDGFEKTFQINHLAPFLLTNLLIDRLVDSRAAVVNTSSVAARLFGRIDLDDLETWDAFRPNRAYGNAKLANILFTRALHERFHDRGLSTVAFHPGNVATSFASDTTSPLRWIYHGFLKRFLISPERGGATLASFIAGEPGADWASGEYYDENRRIGRTNAQAYDPEIVREHGERSARMLGVRW</sequence>
<reference evidence="3 4" key="1">
    <citation type="submission" date="2023-02" db="EMBL/GenBank/DDBJ databases">
        <title>Microbacterium betulae sp. nov., isolated from birch wood.</title>
        <authorList>
            <person name="Pasciak M."/>
            <person name="Pawlik K.J."/>
            <person name="Martynowski D."/>
            <person name="Laczmanski L."/>
            <person name="Ciekot J."/>
            <person name="Szponar B."/>
            <person name="Wojcik-Fatla A."/>
            <person name="Mackiewicz B."/>
            <person name="Farian E."/>
            <person name="Cholewa G."/>
            <person name="Cholewa A."/>
            <person name="Dutkiewicz J."/>
        </authorList>
    </citation>
    <scope>NUCLEOTIDE SEQUENCE [LARGE SCALE GENOMIC DNA]</scope>
    <source>
        <strain evidence="3 4">AB</strain>
    </source>
</reference>
<keyword evidence="4" id="KW-1185">Reference proteome</keyword>
<keyword evidence="1" id="KW-0560">Oxidoreductase</keyword>
<dbReference type="Pfam" id="PF00106">
    <property type="entry name" value="adh_short"/>
    <property type="match status" value="1"/>
</dbReference>
<dbReference type="GO" id="GO:0016491">
    <property type="term" value="F:oxidoreductase activity"/>
    <property type="evidence" value="ECO:0007669"/>
    <property type="project" value="UniProtKB-KW"/>
</dbReference>
<dbReference type="Gene3D" id="3.40.50.720">
    <property type="entry name" value="NAD(P)-binding Rossmann-like Domain"/>
    <property type="match status" value="1"/>
</dbReference>
<dbReference type="InterPro" id="IPR036291">
    <property type="entry name" value="NAD(P)-bd_dom_sf"/>
</dbReference>
<organism evidence="3 4">
    <name type="scientific">Microbacterium betulae</name>
    <dbReference type="NCBI Taxonomy" id="2981139"/>
    <lineage>
        <taxon>Bacteria</taxon>
        <taxon>Bacillati</taxon>
        <taxon>Actinomycetota</taxon>
        <taxon>Actinomycetes</taxon>
        <taxon>Micrococcales</taxon>
        <taxon>Microbacteriaceae</taxon>
        <taxon>Microbacterium</taxon>
    </lineage>
</organism>
<dbReference type="SUPFAM" id="SSF51735">
    <property type="entry name" value="NAD(P)-binding Rossmann-fold domains"/>
    <property type="match status" value="1"/>
</dbReference>
<accession>A0AA97FHZ8</accession>
<evidence type="ECO:0000313" key="4">
    <source>
        <dbReference type="Proteomes" id="UP001305498"/>
    </source>
</evidence>
<evidence type="ECO:0000313" key="3">
    <source>
        <dbReference type="EMBL" id="WOF23573.1"/>
    </source>
</evidence>
<dbReference type="RefSeq" id="WP_317140045.1">
    <property type="nucleotide sequence ID" value="NZ_CP118157.1"/>
</dbReference>
<feature type="domain" description="Ketoreductase" evidence="2">
    <location>
        <begin position="2"/>
        <end position="191"/>
    </location>
</feature>
<dbReference type="InterPro" id="IPR057326">
    <property type="entry name" value="KR_dom"/>
</dbReference>
<dbReference type="InterPro" id="IPR002347">
    <property type="entry name" value="SDR_fam"/>
</dbReference>
<dbReference type="KEGG" id="mbet:N8K70_02525"/>
<dbReference type="SMART" id="SM00822">
    <property type="entry name" value="PKS_KR"/>
    <property type="match status" value="1"/>
</dbReference>
<dbReference type="Proteomes" id="UP001305498">
    <property type="component" value="Chromosome"/>
</dbReference>
<dbReference type="PRINTS" id="PR00081">
    <property type="entry name" value="GDHRDH"/>
</dbReference>
<dbReference type="EMBL" id="CP118157">
    <property type="protein sequence ID" value="WOF23573.1"/>
    <property type="molecule type" value="Genomic_DNA"/>
</dbReference>
<gene>
    <name evidence="3" type="ORF">N8K70_02525</name>
</gene>
<proteinExistence type="predicted"/>